<comment type="similarity">
    <text evidence="2">Belongs to the TMEM45 family.</text>
</comment>
<evidence type="ECO:0000256" key="6">
    <source>
        <dbReference type="SAM" id="Phobius"/>
    </source>
</evidence>
<feature type="transmembrane region" description="Helical" evidence="6">
    <location>
        <begin position="59"/>
        <end position="77"/>
    </location>
</feature>
<feature type="transmembrane region" description="Helical" evidence="6">
    <location>
        <begin position="160"/>
        <end position="178"/>
    </location>
</feature>
<dbReference type="Ensembl" id="ENSEBUT00000011152.1">
    <property type="protein sequence ID" value="ENSEBUP00000010602.1"/>
    <property type="gene ID" value="ENSEBUG00000006801.1"/>
</dbReference>
<evidence type="ECO:0000256" key="2">
    <source>
        <dbReference type="ARBA" id="ARBA00006948"/>
    </source>
</evidence>
<dbReference type="InterPro" id="IPR006904">
    <property type="entry name" value="DUF716"/>
</dbReference>
<sequence>MANFKGHALPGSFFFIFGLWWAIKYPLKHAKLRRKDSGAHGVGSTTCLTNFRRIELVEGIVKTAFSFIGMMAEQFVPDGPHMRLYDRDVQAWDHLMNWQHTTMYLFFMLSGLADILTYGTRLGPPALDRLMLSIAVFVEGLLFGYHLHGRASLDVHIHSLLLYVVFGGAAVVFLEVFVPNRPSLELMRSSLALIQGTWFYQIGFVLFPPNGGPEWNLEDHENMTFITMCFCWHIFFNLLLCNVIFSTVTWLMRCHSPGVSHMHLGTLFPASARGNKENGSLLGESDEDE</sequence>
<evidence type="ECO:0000256" key="1">
    <source>
        <dbReference type="ARBA" id="ARBA00004141"/>
    </source>
</evidence>
<feature type="transmembrane region" description="Helical" evidence="6">
    <location>
        <begin position="97"/>
        <end position="118"/>
    </location>
</feature>
<organism evidence="7 8">
    <name type="scientific">Eptatretus burgeri</name>
    <name type="common">Inshore hagfish</name>
    <dbReference type="NCBI Taxonomy" id="7764"/>
    <lineage>
        <taxon>Eukaryota</taxon>
        <taxon>Metazoa</taxon>
        <taxon>Chordata</taxon>
        <taxon>Craniata</taxon>
        <taxon>Vertebrata</taxon>
        <taxon>Cyclostomata</taxon>
        <taxon>Myxini</taxon>
        <taxon>Myxiniformes</taxon>
        <taxon>Myxinidae</taxon>
        <taxon>Eptatretinae</taxon>
        <taxon>Eptatretus</taxon>
    </lineage>
</organism>
<comment type="subcellular location">
    <subcellularLocation>
        <location evidence="1">Membrane</location>
        <topology evidence="1">Multi-pass membrane protein</topology>
    </subcellularLocation>
</comment>
<feature type="transmembrane region" description="Helical" evidence="6">
    <location>
        <begin position="223"/>
        <end position="245"/>
    </location>
</feature>
<reference evidence="7" key="1">
    <citation type="submission" date="2025-05" db="UniProtKB">
        <authorList>
            <consortium name="Ensembl"/>
        </authorList>
    </citation>
    <scope>IDENTIFICATION</scope>
</reference>
<feature type="transmembrane region" description="Helical" evidence="6">
    <location>
        <begin position="130"/>
        <end position="148"/>
    </location>
</feature>
<dbReference type="Ensembl" id="ENSEBUT00000011137.1">
    <property type="protein sequence ID" value="ENSEBUP00000010587.1"/>
    <property type="gene ID" value="ENSEBUG00000006801.1"/>
</dbReference>
<name>A0A8C4Q614_EPTBU</name>
<dbReference type="PANTHER" id="PTHR16007:SF21">
    <property type="entry name" value="TRANSMEMBRANE PROTEIN 45A"/>
    <property type="match status" value="1"/>
</dbReference>
<protein>
    <submittedName>
        <fullName evidence="7">Transmembrane protein 45A</fullName>
    </submittedName>
</protein>
<keyword evidence="8" id="KW-1185">Reference proteome</keyword>
<keyword evidence="4 6" id="KW-1133">Transmembrane helix</keyword>
<dbReference type="Ensembl" id="ENSEBUT00000011120.1">
    <property type="protein sequence ID" value="ENSEBUP00000010570.1"/>
    <property type="gene ID" value="ENSEBUG00000006801.1"/>
</dbReference>
<dbReference type="InterPro" id="IPR042127">
    <property type="entry name" value="TMEM45"/>
</dbReference>
<accession>A0A8C4Q614</accession>
<evidence type="ECO:0000313" key="7">
    <source>
        <dbReference type="Ensembl" id="ENSEBUP00000010587.1"/>
    </source>
</evidence>
<keyword evidence="5 6" id="KW-0472">Membrane</keyword>
<dbReference type="Ensembl" id="ENSEBUT00000011108.1">
    <property type="protein sequence ID" value="ENSEBUP00000010560.1"/>
    <property type="gene ID" value="ENSEBUG00000006801.1"/>
</dbReference>
<proteinExistence type="inferred from homology"/>
<feature type="transmembrane region" description="Helical" evidence="6">
    <location>
        <begin position="190"/>
        <end position="211"/>
    </location>
</feature>
<dbReference type="OMA" id="STDHTGV"/>
<dbReference type="PANTHER" id="PTHR16007">
    <property type="entry name" value="EPIDIDYMAL MEMBRANE PROTEIN E9-RELATED"/>
    <property type="match status" value="1"/>
</dbReference>
<dbReference type="Pfam" id="PF04819">
    <property type="entry name" value="DUF716"/>
    <property type="match status" value="1"/>
</dbReference>
<dbReference type="GeneTree" id="ENSGT00940000155530"/>
<feature type="transmembrane region" description="Helical" evidence="6">
    <location>
        <begin position="6"/>
        <end position="27"/>
    </location>
</feature>
<evidence type="ECO:0000256" key="3">
    <source>
        <dbReference type="ARBA" id="ARBA00022692"/>
    </source>
</evidence>
<evidence type="ECO:0000313" key="8">
    <source>
        <dbReference type="Proteomes" id="UP000694388"/>
    </source>
</evidence>
<evidence type="ECO:0000256" key="5">
    <source>
        <dbReference type="ARBA" id="ARBA00023136"/>
    </source>
</evidence>
<keyword evidence="3 6" id="KW-0812">Transmembrane</keyword>
<evidence type="ECO:0000256" key="4">
    <source>
        <dbReference type="ARBA" id="ARBA00022989"/>
    </source>
</evidence>
<dbReference type="Proteomes" id="UP000694388">
    <property type="component" value="Unplaced"/>
</dbReference>
<dbReference type="GO" id="GO:0016020">
    <property type="term" value="C:membrane"/>
    <property type="evidence" value="ECO:0007669"/>
    <property type="project" value="UniProtKB-SubCell"/>
</dbReference>
<dbReference type="AlphaFoldDB" id="A0A8C4Q614"/>